<sequence length="69" mass="7795">MLLFTGGLGDIPAWELPDILNYNPINHSQREGFQLWTPHVGKGTCYRSLQQQGLSSQCLQCKRKSSKAF</sequence>
<gene>
    <name evidence="1" type="ORF">PODLI_1B014249</name>
</gene>
<dbReference type="Proteomes" id="UP001178461">
    <property type="component" value="Chromosome 5"/>
</dbReference>
<organism evidence="1 2">
    <name type="scientific">Podarcis lilfordi</name>
    <name type="common">Lilford's wall lizard</name>
    <dbReference type="NCBI Taxonomy" id="74358"/>
    <lineage>
        <taxon>Eukaryota</taxon>
        <taxon>Metazoa</taxon>
        <taxon>Chordata</taxon>
        <taxon>Craniata</taxon>
        <taxon>Vertebrata</taxon>
        <taxon>Euteleostomi</taxon>
        <taxon>Lepidosauria</taxon>
        <taxon>Squamata</taxon>
        <taxon>Bifurcata</taxon>
        <taxon>Unidentata</taxon>
        <taxon>Episquamata</taxon>
        <taxon>Laterata</taxon>
        <taxon>Lacertibaenia</taxon>
        <taxon>Lacertidae</taxon>
        <taxon>Podarcis</taxon>
    </lineage>
</organism>
<protein>
    <submittedName>
        <fullName evidence="1">Uncharacterized protein</fullName>
    </submittedName>
</protein>
<name>A0AA35P5T7_9SAUR</name>
<proteinExistence type="predicted"/>
<keyword evidence="2" id="KW-1185">Reference proteome</keyword>
<dbReference type="AlphaFoldDB" id="A0AA35P5T7"/>
<dbReference type="EMBL" id="OX395130">
    <property type="protein sequence ID" value="CAI5776094.1"/>
    <property type="molecule type" value="Genomic_DNA"/>
</dbReference>
<reference evidence="1" key="1">
    <citation type="submission" date="2022-12" db="EMBL/GenBank/DDBJ databases">
        <authorList>
            <person name="Alioto T."/>
            <person name="Alioto T."/>
            <person name="Gomez Garrido J."/>
        </authorList>
    </citation>
    <scope>NUCLEOTIDE SEQUENCE</scope>
</reference>
<evidence type="ECO:0000313" key="1">
    <source>
        <dbReference type="EMBL" id="CAI5776094.1"/>
    </source>
</evidence>
<accession>A0AA35P5T7</accession>
<evidence type="ECO:0000313" key="2">
    <source>
        <dbReference type="Proteomes" id="UP001178461"/>
    </source>
</evidence>